<dbReference type="EMBL" id="GGEC01064896">
    <property type="protein sequence ID" value="MBX45380.1"/>
    <property type="molecule type" value="Transcribed_RNA"/>
</dbReference>
<sequence>MSAENIAKLTTKESSNHNMAKHCIW</sequence>
<evidence type="ECO:0000313" key="2">
    <source>
        <dbReference type="EMBL" id="MBX45380.1"/>
    </source>
</evidence>
<proteinExistence type="predicted"/>
<organism evidence="2">
    <name type="scientific">Rhizophora mucronata</name>
    <name type="common">Asiatic mangrove</name>
    <dbReference type="NCBI Taxonomy" id="61149"/>
    <lineage>
        <taxon>Eukaryota</taxon>
        <taxon>Viridiplantae</taxon>
        <taxon>Streptophyta</taxon>
        <taxon>Embryophyta</taxon>
        <taxon>Tracheophyta</taxon>
        <taxon>Spermatophyta</taxon>
        <taxon>Magnoliopsida</taxon>
        <taxon>eudicotyledons</taxon>
        <taxon>Gunneridae</taxon>
        <taxon>Pentapetalae</taxon>
        <taxon>rosids</taxon>
        <taxon>fabids</taxon>
        <taxon>Malpighiales</taxon>
        <taxon>Rhizophoraceae</taxon>
        <taxon>Rhizophora</taxon>
    </lineage>
</organism>
<feature type="region of interest" description="Disordered" evidence="1">
    <location>
        <begin position="1"/>
        <end position="25"/>
    </location>
</feature>
<dbReference type="AlphaFoldDB" id="A0A2P2NSK2"/>
<name>A0A2P2NSK2_RHIMU</name>
<evidence type="ECO:0000256" key="1">
    <source>
        <dbReference type="SAM" id="MobiDB-lite"/>
    </source>
</evidence>
<protein>
    <submittedName>
        <fullName evidence="2">Uncharacterized protein</fullName>
    </submittedName>
</protein>
<accession>A0A2P2NSK2</accession>
<reference evidence="2" key="1">
    <citation type="submission" date="2018-02" db="EMBL/GenBank/DDBJ databases">
        <title>Rhizophora mucronata_Transcriptome.</title>
        <authorList>
            <person name="Meera S.P."/>
            <person name="Sreeshan A."/>
            <person name="Augustine A."/>
        </authorList>
    </citation>
    <scope>NUCLEOTIDE SEQUENCE</scope>
    <source>
        <tissue evidence="2">Leaf</tissue>
    </source>
</reference>